<dbReference type="PANTHER" id="PTHR33164">
    <property type="entry name" value="TRANSCRIPTIONAL REGULATOR, MARR FAMILY"/>
    <property type="match status" value="1"/>
</dbReference>
<dbReference type="EMBL" id="WMBB01000001">
    <property type="protein sequence ID" value="MTE11784.1"/>
    <property type="molecule type" value="Genomic_DNA"/>
</dbReference>
<gene>
    <name evidence="2" type="ORF">GLP40_03140</name>
</gene>
<name>A0A6I3KUR1_9NOCA</name>
<reference evidence="2 3" key="1">
    <citation type="submission" date="2019-11" db="EMBL/GenBank/DDBJ databases">
        <title>Nocardia sp. nov. CT2-14 isolated from soil.</title>
        <authorList>
            <person name="Kanchanasin P."/>
            <person name="Tanasupawat S."/>
            <person name="Yuki M."/>
            <person name="Kudo T."/>
        </authorList>
    </citation>
    <scope>NUCLEOTIDE SEQUENCE [LARGE SCALE GENOMIC DNA]</scope>
    <source>
        <strain evidence="2 3">CT2-14</strain>
    </source>
</reference>
<accession>A0A6I3KUR1</accession>
<keyword evidence="3" id="KW-1185">Reference proteome</keyword>
<dbReference type="GO" id="GO:0003700">
    <property type="term" value="F:DNA-binding transcription factor activity"/>
    <property type="evidence" value="ECO:0007669"/>
    <property type="project" value="InterPro"/>
</dbReference>
<protein>
    <submittedName>
        <fullName evidence="2">MarR family transcriptional regulator</fullName>
    </submittedName>
</protein>
<dbReference type="InterPro" id="IPR011991">
    <property type="entry name" value="ArsR-like_HTH"/>
</dbReference>
<dbReference type="SMART" id="SM00347">
    <property type="entry name" value="HTH_MARR"/>
    <property type="match status" value="1"/>
</dbReference>
<dbReference type="InterPro" id="IPR036388">
    <property type="entry name" value="WH-like_DNA-bd_sf"/>
</dbReference>
<dbReference type="Pfam" id="PF01047">
    <property type="entry name" value="MarR"/>
    <property type="match status" value="1"/>
</dbReference>
<organism evidence="2 3">
    <name type="scientific">Nocardia aurantiaca</name>
    <dbReference type="NCBI Taxonomy" id="2675850"/>
    <lineage>
        <taxon>Bacteria</taxon>
        <taxon>Bacillati</taxon>
        <taxon>Actinomycetota</taxon>
        <taxon>Actinomycetes</taxon>
        <taxon>Mycobacteriales</taxon>
        <taxon>Nocardiaceae</taxon>
        <taxon>Nocardia</taxon>
    </lineage>
</organism>
<dbReference type="InterPro" id="IPR039422">
    <property type="entry name" value="MarR/SlyA-like"/>
</dbReference>
<dbReference type="InterPro" id="IPR000835">
    <property type="entry name" value="HTH_MarR-typ"/>
</dbReference>
<comment type="caution">
    <text evidence="2">The sequence shown here is derived from an EMBL/GenBank/DDBJ whole genome shotgun (WGS) entry which is preliminary data.</text>
</comment>
<dbReference type="InterPro" id="IPR036390">
    <property type="entry name" value="WH_DNA-bd_sf"/>
</dbReference>
<evidence type="ECO:0000313" key="2">
    <source>
        <dbReference type="EMBL" id="MTE11784.1"/>
    </source>
</evidence>
<dbReference type="SUPFAM" id="SSF46785">
    <property type="entry name" value="Winged helix' DNA-binding domain"/>
    <property type="match status" value="1"/>
</dbReference>
<dbReference type="PROSITE" id="PS50995">
    <property type="entry name" value="HTH_MARR_2"/>
    <property type="match status" value="1"/>
</dbReference>
<dbReference type="RefSeq" id="WP_154786222.1">
    <property type="nucleotide sequence ID" value="NZ_WMBB01000001.1"/>
</dbReference>
<dbReference type="PRINTS" id="PR00598">
    <property type="entry name" value="HTHMARR"/>
</dbReference>
<dbReference type="PANTHER" id="PTHR33164:SF57">
    <property type="entry name" value="MARR-FAMILY TRANSCRIPTIONAL REGULATOR"/>
    <property type="match status" value="1"/>
</dbReference>
<dbReference type="AlphaFoldDB" id="A0A6I3KUR1"/>
<dbReference type="GO" id="GO:0006950">
    <property type="term" value="P:response to stress"/>
    <property type="evidence" value="ECO:0007669"/>
    <property type="project" value="TreeGrafter"/>
</dbReference>
<evidence type="ECO:0000313" key="3">
    <source>
        <dbReference type="Proteomes" id="UP000432464"/>
    </source>
</evidence>
<dbReference type="Gene3D" id="1.10.10.10">
    <property type="entry name" value="Winged helix-like DNA-binding domain superfamily/Winged helix DNA-binding domain"/>
    <property type="match status" value="1"/>
</dbReference>
<dbReference type="SMART" id="SM00418">
    <property type="entry name" value="HTH_ARSR"/>
    <property type="match status" value="1"/>
</dbReference>
<dbReference type="Proteomes" id="UP000432464">
    <property type="component" value="Unassembled WGS sequence"/>
</dbReference>
<dbReference type="InterPro" id="IPR001845">
    <property type="entry name" value="HTH_ArsR_DNA-bd_dom"/>
</dbReference>
<dbReference type="CDD" id="cd00090">
    <property type="entry name" value="HTH_ARSR"/>
    <property type="match status" value="1"/>
</dbReference>
<sequence length="178" mass="20072">MPRPEATPAVEVDAAHIVELERALARVAYLLTRVRRHDQAMVQCGLTMDRASVPLLRLLADADEPMRLGELATRLDVEAPHVSRQIQRLEKAGYVERVPDPDDRRAQRVRPTAAGRRAVEAVREVLRGWMREALADWTTEDLEALAVLNHRMVDDFLDHAEFIGDLGATVRDRPSRSA</sequence>
<evidence type="ECO:0000259" key="1">
    <source>
        <dbReference type="PROSITE" id="PS50995"/>
    </source>
</evidence>
<feature type="domain" description="HTH marR-type" evidence="1">
    <location>
        <begin position="17"/>
        <end position="154"/>
    </location>
</feature>
<proteinExistence type="predicted"/>